<dbReference type="Pfam" id="PF01627">
    <property type="entry name" value="Hpt"/>
    <property type="match status" value="1"/>
</dbReference>
<dbReference type="EMBL" id="VMRX01000003">
    <property type="protein sequence ID" value="TVT35771.1"/>
    <property type="molecule type" value="Genomic_DNA"/>
</dbReference>
<dbReference type="InterPro" id="IPR008207">
    <property type="entry name" value="Sig_transdc_His_kin_Hpt_dom"/>
</dbReference>
<dbReference type="GO" id="GO:0004672">
    <property type="term" value="F:protein kinase activity"/>
    <property type="evidence" value="ECO:0007669"/>
    <property type="project" value="UniProtKB-ARBA"/>
</dbReference>
<feature type="domain" description="HPt" evidence="3">
    <location>
        <begin position="19"/>
        <end position="112"/>
    </location>
</feature>
<dbReference type="PROSITE" id="PS50894">
    <property type="entry name" value="HPT"/>
    <property type="match status" value="1"/>
</dbReference>
<comment type="caution">
    <text evidence="4">The sequence shown here is derived from an EMBL/GenBank/DDBJ whole genome shotgun (WGS) entry which is preliminary data.</text>
</comment>
<dbReference type="Gene3D" id="1.20.120.160">
    <property type="entry name" value="HPT domain"/>
    <property type="match status" value="1"/>
</dbReference>
<dbReference type="InterPro" id="IPR036641">
    <property type="entry name" value="HPT_dom_sf"/>
</dbReference>
<sequence>MNDKPHLDEEALAELKDVMEEEFDVLIQAYLADSRSRIESLEQALSENNPDVFAKTAHSFKGSSINIGAPWLGQVCFEAEKLGKAGALEQAPAVLEQIYTEFREVQQRLENFG</sequence>
<dbReference type="CDD" id="cd00088">
    <property type="entry name" value="HPT"/>
    <property type="match status" value="1"/>
</dbReference>
<dbReference type="RefSeq" id="WP_273131913.1">
    <property type="nucleotide sequence ID" value="NZ_VMRX01000003.1"/>
</dbReference>
<keyword evidence="1" id="KW-0902">Two-component regulatory system</keyword>
<proteinExistence type="predicted"/>
<evidence type="ECO:0000256" key="2">
    <source>
        <dbReference type="PROSITE-ProRule" id="PRU00110"/>
    </source>
</evidence>
<feature type="modified residue" description="Phosphohistidine" evidence="2">
    <location>
        <position position="58"/>
    </location>
</feature>
<reference evidence="4 5" key="1">
    <citation type="submission" date="2019-07" db="EMBL/GenBank/DDBJ databases">
        <title>The pathways for chlorine oxyanion respiration interact through the shared metabolite chlorate.</title>
        <authorList>
            <person name="Barnum T.P."/>
            <person name="Cheng Y."/>
            <person name="Hill K.A."/>
            <person name="Lucas L.N."/>
            <person name="Carlson H.K."/>
            <person name="Coates J.D."/>
        </authorList>
    </citation>
    <scope>NUCLEOTIDE SEQUENCE [LARGE SCALE GENOMIC DNA]</scope>
    <source>
        <strain evidence="4">UCB</strain>
    </source>
</reference>
<evidence type="ECO:0000313" key="5">
    <source>
        <dbReference type="Proteomes" id="UP000319142"/>
    </source>
</evidence>
<name>A0A558BGY4_9GAMM</name>
<dbReference type="SUPFAM" id="SSF47226">
    <property type="entry name" value="Histidine-containing phosphotransfer domain, HPT domain"/>
    <property type="match status" value="1"/>
</dbReference>
<protein>
    <submittedName>
        <fullName evidence="4">Hpt domain-containing protein</fullName>
    </submittedName>
</protein>
<keyword evidence="2" id="KW-0597">Phosphoprotein</keyword>
<evidence type="ECO:0000259" key="3">
    <source>
        <dbReference type="PROSITE" id="PS50894"/>
    </source>
</evidence>
<evidence type="ECO:0000256" key="1">
    <source>
        <dbReference type="ARBA" id="ARBA00023012"/>
    </source>
</evidence>
<organism evidence="4 5">
    <name type="scientific">Marinobacter vinifirmus</name>
    <dbReference type="NCBI Taxonomy" id="355591"/>
    <lineage>
        <taxon>Bacteria</taxon>
        <taxon>Pseudomonadati</taxon>
        <taxon>Pseudomonadota</taxon>
        <taxon>Gammaproteobacteria</taxon>
        <taxon>Pseudomonadales</taxon>
        <taxon>Marinobacteraceae</taxon>
        <taxon>Marinobacter</taxon>
    </lineage>
</organism>
<gene>
    <name evidence="4" type="ORF">FHK81_02310</name>
</gene>
<dbReference type="GO" id="GO:0000160">
    <property type="term" value="P:phosphorelay signal transduction system"/>
    <property type="evidence" value="ECO:0007669"/>
    <property type="project" value="UniProtKB-KW"/>
</dbReference>
<dbReference type="AlphaFoldDB" id="A0A558BGY4"/>
<accession>A0A558BGY4</accession>
<evidence type="ECO:0000313" key="4">
    <source>
        <dbReference type="EMBL" id="TVT35771.1"/>
    </source>
</evidence>
<dbReference type="Proteomes" id="UP000319142">
    <property type="component" value="Unassembled WGS sequence"/>
</dbReference>